<feature type="transmembrane region" description="Helical" evidence="5">
    <location>
        <begin position="58"/>
        <end position="82"/>
    </location>
</feature>
<feature type="transmembrane region" description="Helical" evidence="5">
    <location>
        <begin position="20"/>
        <end position="46"/>
    </location>
</feature>
<keyword evidence="8" id="KW-1185">Reference proteome</keyword>
<keyword evidence="4 5" id="KW-0472">Membrane</keyword>
<evidence type="ECO:0000256" key="1">
    <source>
        <dbReference type="ARBA" id="ARBA00004141"/>
    </source>
</evidence>
<dbReference type="InterPro" id="IPR011531">
    <property type="entry name" value="HCO3_transpt-like_TM_dom"/>
</dbReference>
<keyword evidence="2 5" id="KW-0812">Transmembrane</keyword>
<dbReference type="PANTHER" id="PTHR11453:SF127">
    <property type="entry name" value="SOLUTE CARRIER FAMILY 4 MEMBER 11"/>
    <property type="match status" value="1"/>
</dbReference>
<evidence type="ECO:0000313" key="7">
    <source>
        <dbReference type="EMBL" id="MEQ2311060.1"/>
    </source>
</evidence>
<keyword evidence="3 5" id="KW-1133">Transmembrane helix</keyword>
<comment type="caution">
    <text evidence="7">The sequence shown here is derived from an EMBL/GenBank/DDBJ whole genome shotgun (WGS) entry which is preliminary data.</text>
</comment>
<protein>
    <recommendedName>
        <fullName evidence="6">Bicarbonate transporter-like transmembrane domain-containing protein</fullName>
    </recommendedName>
</protein>
<dbReference type="PANTHER" id="PTHR11453">
    <property type="entry name" value="ANION EXCHANGE PROTEIN"/>
    <property type="match status" value="1"/>
</dbReference>
<dbReference type="Pfam" id="PF00955">
    <property type="entry name" value="HCO3_cotransp"/>
    <property type="match status" value="1"/>
</dbReference>
<evidence type="ECO:0000256" key="4">
    <source>
        <dbReference type="ARBA" id="ARBA00023136"/>
    </source>
</evidence>
<comment type="subcellular location">
    <subcellularLocation>
        <location evidence="1">Membrane</location>
        <topology evidence="1">Multi-pass membrane protein</topology>
    </subcellularLocation>
</comment>
<evidence type="ECO:0000256" key="3">
    <source>
        <dbReference type="ARBA" id="ARBA00022989"/>
    </source>
</evidence>
<feature type="domain" description="Bicarbonate transporter-like transmembrane" evidence="6">
    <location>
        <begin position="7"/>
        <end position="120"/>
    </location>
</feature>
<name>A0ABV0ZZS9_9TELE</name>
<accession>A0ABV0ZZS9</accession>
<organism evidence="7 8">
    <name type="scientific">Ameca splendens</name>
    <dbReference type="NCBI Taxonomy" id="208324"/>
    <lineage>
        <taxon>Eukaryota</taxon>
        <taxon>Metazoa</taxon>
        <taxon>Chordata</taxon>
        <taxon>Craniata</taxon>
        <taxon>Vertebrata</taxon>
        <taxon>Euteleostomi</taxon>
        <taxon>Actinopterygii</taxon>
        <taxon>Neopterygii</taxon>
        <taxon>Teleostei</taxon>
        <taxon>Neoteleostei</taxon>
        <taxon>Acanthomorphata</taxon>
        <taxon>Ovalentaria</taxon>
        <taxon>Atherinomorphae</taxon>
        <taxon>Cyprinodontiformes</taxon>
        <taxon>Goodeidae</taxon>
        <taxon>Ameca</taxon>
    </lineage>
</organism>
<proteinExistence type="predicted"/>
<dbReference type="Proteomes" id="UP001469553">
    <property type="component" value="Unassembled WGS sequence"/>
</dbReference>
<evidence type="ECO:0000256" key="2">
    <source>
        <dbReference type="ARBA" id="ARBA00022692"/>
    </source>
</evidence>
<dbReference type="EMBL" id="JAHRIP010076354">
    <property type="protein sequence ID" value="MEQ2311060.1"/>
    <property type="molecule type" value="Genomic_DNA"/>
</dbReference>
<evidence type="ECO:0000259" key="6">
    <source>
        <dbReference type="Pfam" id="PF00955"/>
    </source>
</evidence>
<evidence type="ECO:0000256" key="5">
    <source>
        <dbReference type="SAM" id="Phobius"/>
    </source>
</evidence>
<dbReference type="InterPro" id="IPR003020">
    <property type="entry name" value="HCO3_transpt_euk"/>
</dbReference>
<evidence type="ECO:0000313" key="8">
    <source>
        <dbReference type="Proteomes" id="UP001469553"/>
    </source>
</evidence>
<sequence length="184" mass="19901">MCLLCPDVRKTIIGQSIGGVIYSLFAGSPLVIPLTTAPLAIFISVIRGICDDYNLDFPAFYACIGLWNCLFLILGGIFNVSLLMKLFKRSTEEVIALFISIAFVVDAVKGTVKRTSFMNFLLANEGEMKNPRGTSSSPERDASDVGPVSNVKAVLSNVRLPILPPVTSDLGRPCHISRSGCWVS</sequence>
<gene>
    <name evidence="7" type="ORF">AMECASPLE_015720</name>
</gene>
<reference evidence="7 8" key="1">
    <citation type="submission" date="2021-06" db="EMBL/GenBank/DDBJ databases">
        <authorList>
            <person name="Palmer J.M."/>
        </authorList>
    </citation>
    <scope>NUCLEOTIDE SEQUENCE [LARGE SCALE GENOMIC DNA]</scope>
    <source>
        <strain evidence="7 8">AS_MEX2019</strain>
        <tissue evidence="7">Muscle</tissue>
    </source>
</reference>